<dbReference type="AlphaFoldDB" id="A0A2T5Q2K9"/>
<evidence type="ECO:0000313" key="2">
    <source>
        <dbReference type="Proteomes" id="UP000244083"/>
    </source>
</evidence>
<reference evidence="2" key="1">
    <citation type="submission" date="2018-04" db="EMBL/GenBank/DDBJ databases">
        <title>Draft Genome Sequences of 10 Lactobacillus Species from 22 Commercial Probiotic Products.</title>
        <authorList>
            <person name="Gangiredla J."/>
            <person name="Barnaba T.J."/>
            <person name="Mammel M.K."/>
            <person name="Lacher D.W."/>
            <person name="Elkins C.A."/>
            <person name="Lampel K.A."/>
            <person name="Whitehouse C.A."/>
            <person name="Tartera C."/>
        </authorList>
    </citation>
    <scope>NUCLEOTIDE SEQUENCE [LARGE SCALE GENOMIC DNA]</scope>
    <source>
        <strain evidence="2">DS12_10</strain>
    </source>
</reference>
<evidence type="ECO:0000313" key="1">
    <source>
        <dbReference type="EMBL" id="PTV03482.1"/>
    </source>
</evidence>
<protein>
    <submittedName>
        <fullName evidence="1">Uncharacterized protein</fullName>
    </submittedName>
</protein>
<organism evidence="1 2">
    <name type="scientific">Limosilactobacillus reuteri</name>
    <name type="common">Lactobacillus reuteri</name>
    <dbReference type="NCBI Taxonomy" id="1598"/>
    <lineage>
        <taxon>Bacteria</taxon>
        <taxon>Bacillati</taxon>
        <taxon>Bacillota</taxon>
        <taxon>Bacilli</taxon>
        <taxon>Lactobacillales</taxon>
        <taxon>Lactobacillaceae</taxon>
        <taxon>Limosilactobacillus</taxon>
    </lineage>
</organism>
<name>A0A2T5Q2K9_LIMRT</name>
<dbReference type="RefSeq" id="WP_107721865.1">
    <property type="nucleotide sequence ID" value="NZ_QAZN01000014.1"/>
</dbReference>
<accession>A0A2T5Q2K9</accession>
<dbReference type="Proteomes" id="UP000244083">
    <property type="component" value="Unassembled WGS sequence"/>
</dbReference>
<comment type="caution">
    <text evidence="1">The sequence shown here is derived from an EMBL/GenBank/DDBJ whole genome shotgun (WGS) entry which is preliminary data.</text>
</comment>
<dbReference type="EMBL" id="QAZN01000014">
    <property type="protein sequence ID" value="PTV03482.1"/>
    <property type="molecule type" value="Genomic_DNA"/>
</dbReference>
<proteinExistence type="predicted"/>
<sequence>MDELERQLNKMAEGAEKLEHTTEVTFAELFSKSFISNYTDFSSMDEFFEKIGIKSEDDFREIPDDKLNSFVSKHTVFESFQEFYEEAMANYISRQLGF</sequence>
<gene>
    <name evidence="1" type="ORF">DB325_07680</name>
</gene>